<evidence type="ECO:0000256" key="1">
    <source>
        <dbReference type="SAM" id="MobiDB-lite"/>
    </source>
</evidence>
<reference evidence="2 3" key="1">
    <citation type="submission" date="2021-03" db="EMBL/GenBank/DDBJ databases">
        <authorList>
            <person name="So Y."/>
        </authorList>
    </citation>
    <scope>NUCLEOTIDE SEQUENCE [LARGE SCALE GENOMIC DNA]</scope>
    <source>
        <strain evidence="2 3">PWR1</strain>
    </source>
</reference>
<feature type="region of interest" description="Disordered" evidence="1">
    <location>
        <begin position="12"/>
        <end position="97"/>
    </location>
</feature>
<keyword evidence="3" id="KW-1185">Reference proteome</keyword>
<evidence type="ECO:0000313" key="2">
    <source>
        <dbReference type="EMBL" id="MBP0463132.1"/>
    </source>
</evidence>
<accession>A0ABS4APD4</accession>
<evidence type="ECO:0000313" key="3">
    <source>
        <dbReference type="Proteomes" id="UP000680815"/>
    </source>
</evidence>
<comment type="caution">
    <text evidence="2">The sequence shown here is derived from an EMBL/GenBank/DDBJ whole genome shotgun (WGS) entry which is preliminary data.</text>
</comment>
<protein>
    <submittedName>
        <fullName evidence="2">DUF2497 domain-containing protein</fullName>
    </submittedName>
</protein>
<sequence>MEDILASIRRILNEDEVPPAAVPDAAAAEATPAATPDFTPPPADPGDGPLVLTEDMMVGGPPESEPPVAPPPEPPVLVAEPPPPPPPPEPQAAPPALSADALLAPAVAAAAAASVSQLVRAVANERGSAVHRGGPSIEDVVREELRPLLKEWLDQHLPAIVDRLVRSEIERVVGRALS</sequence>
<dbReference type="Proteomes" id="UP000680815">
    <property type="component" value="Unassembled WGS sequence"/>
</dbReference>
<dbReference type="InterPro" id="IPR019632">
    <property type="entry name" value="DUF2497"/>
</dbReference>
<organism evidence="2 3">
    <name type="scientific">Roseomonas nitratireducens</name>
    <dbReference type="NCBI Taxonomy" id="2820810"/>
    <lineage>
        <taxon>Bacteria</taxon>
        <taxon>Pseudomonadati</taxon>
        <taxon>Pseudomonadota</taxon>
        <taxon>Alphaproteobacteria</taxon>
        <taxon>Acetobacterales</taxon>
        <taxon>Roseomonadaceae</taxon>
        <taxon>Roseomonas</taxon>
    </lineage>
</organism>
<gene>
    <name evidence="2" type="ORF">J5Y09_04350</name>
</gene>
<dbReference type="EMBL" id="JAGIYZ010000002">
    <property type="protein sequence ID" value="MBP0463132.1"/>
    <property type="molecule type" value="Genomic_DNA"/>
</dbReference>
<feature type="compositionally biased region" description="Low complexity" evidence="1">
    <location>
        <begin position="18"/>
        <end position="37"/>
    </location>
</feature>
<name>A0ABS4APD4_9PROT</name>
<feature type="compositionally biased region" description="Pro residues" evidence="1">
    <location>
        <begin position="63"/>
        <end position="93"/>
    </location>
</feature>
<dbReference type="Pfam" id="PF10691">
    <property type="entry name" value="DUF2497"/>
    <property type="match status" value="1"/>
</dbReference>
<proteinExistence type="predicted"/>